<evidence type="ECO:0000313" key="9">
    <source>
        <dbReference type="Proteomes" id="UP000000378"/>
    </source>
</evidence>
<accession>D7CKW1</accession>
<comment type="catalytic activity">
    <reaction evidence="7">
        <text>L-cysteinyl-[prolipoprotein] + a 1,2-diacyl-sn-glycero-3-phospho-(1'-sn-glycerol) = an S-1,2-diacyl-sn-glyceryl-L-cysteinyl-[prolipoprotein] + sn-glycerol 1-phosphate + H(+)</text>
        <dbReference type="Rhea" id="RHEA:56712"/>
        <dbReference type="Rhea" id="RHEA-COMP:14679"/>
        <dbReference type="Rhea" id="RHEA-COMP:14680"/>
        <dbReference type="ChEBI" id="CHEBI:15378"/>
        <dbReference type="ChEBI" id="CHEBI:29950"/>
        <dbReference type="ChEBI" id="CHEBI:57685"/>
        <dbReference type="ChEBI" id="CHEBI:64716"/>
        <dbReference type="ChEBI" id="CHEBI:140658"/>
        <dbReference type="EC" id="2.5.1.145"/>
    </reaction>
</comment>
<dbReference type="InterPro" id="IPR001640">
    <property type="entry name" value="Lgt"/>
</dbReference>
<dbReference type="KEGG" id="slp:Slip_0562"/>
<dbReference type="PANTHER" id="PTHR30589:SF0">
    <property type="entry name" value="PHOSPHATIDYLGLYCEROL--PROLIPOPROTEIN DIACYLGLYCERYL TRANSFERASE"/>
    <property type="match status" value="1"/>
</dbReference>
<dbReference type="eggNOG" id="COG0682">
    <property type="taxonomic scope" value="Bacteria"/>
</dbReference>
<dbReference type="RefSeq" id="WP_013174748.1">
    <property type="nucleotide sequence ID" value="NC_014220.1"/>
</dbReference>
<evidence type="ECO:0000313" key="8">
    <source>
        <dbReference type="EMBL" id="ADI01346.1"/>
    </source>
</evidence>
<dbReference type="NCBIfam" id="TIGR00544">
    <property type="entry name" value="lgt"/>
    <property type="match status" value="1"/>
</dbReference>
<name>D7CKW1_SYNLT</name>
<dbReference type="HAMAP" id="MF_01147">
    <property type="entry name" value="Lgt"/>
    <property type="match status" value="1"/>
</dbReference>
<dbReference type="Proteomes" id="UP000000378">
    <property type="component" value="Chromosome"/>
</dbReference>
<evidence type="ECO:0000256" key="3">
    <source>
        <dbReference type="ARBA" id="ARBA00022679"/>
    </source>
</evidence>
<feature type="binding site" evidence="7">
    <location>
        <position position="131"/>
    </location>
    <ligand>
        <name>a 1,2-diacyl-sn-glycero-3-phospho-(1'-sn-glycerol)</name>
        <dbReference type="ChEBI" id="CHEBI:64716"/>
    </ligand>
</feature>
<reference evidence="8 9" key="2">
    <citation type="journal article" date="2010" name="Stand. Genomic Sci.">
        <title>Complete genome sequence of Syntrophothermus lipocalidus type strain (TGB-C1).</title>
        <authorList>
            <person name="Djao O.D."/>
            <person name="Zhang X."/>
            <person name="Lucas S."/>
            <person name="Lapidus A."/>
            <person name="Del Rio T.G."/>
            <person name="Nolan M."/>
            <person name="Tice H."/>
            <person name="Cheng J.F."/>
            <person name="Han C."/>
            <person name="Tapia R."/>
            <person name="Goodwin L."/>
            <person name="Pitluck S."/>
            <person name="Liolios K."/>
            <person name="Ivanova N."/>
            <person name="Mavromatis K."/>
            <person name="Mikhailova N."/>
            <person name="Ovchinnikova G."/>
            <person name="Pati A."/>
            <person name="Brambilla E."/>
            <person name="Chen A."/>
            <person name="Palaniappan K."/>
            <person name="Land M."/>
            <person name="Hauser L."/>
            <person name="Chang Y.J."/>
            <person name="Jeffries C.D."/>
            <person name="Rohde M."/>
            <person name="Sikorski J."/>
            <person name="Spring S."/>
            <person name="Goker M."/>
            <person name="Detter J.C."/>
            <person name="Woyke T."/>
            <person name="Bristow J."/>
            <person name="Eisen J.A."/>
            <person name="Markowitz V."/>
            <person name="Hugenholtz P."/>
            <person name="Kyrpides N.C."/>
            <person name="Klenk H.P."/>
        </authorList>
    </citation>
    <scope>NUCLEOTIDE SEQUENCE [LARGE SCALE GENOMIC DNA]</scope>
    <source>
        <strain evidence="9">DSM 12680 / TGB-C1</strain>
    </source>
</reference>
<dbReference type="GO" id="GO:0008961">
    <property type="term" value="F:phosphatidylglycerol-prolipoprotein diacylglyceryl transferase activity"/>
    <property type="evidence" value="ECO:0007669"/>
    <property type="project" value="UniProtKB-UniRule"/>
</dbReference>
<evidence type="ECO:0000256" key="1">
    <source>
        <dbReference type="ARBA" id="ARBA00007150"/>
    </source>
</evidence>
<feature type="transmembrane region" description="Helical" evidence="7">
    <location>
        <begin position="13"/>
        <end position="33"/>
    </location>
</feature>
<feature type="transmembrane region" description="Helical" evidence="7">
    <location>
        <begin position="45"/>
        <end position="68"/>
    </location>
</feature>
<evidence type="ECO:0000256" key="2">
    <source>
        <dbReference type="ARBA" id="ARBA00022475"/>
    </source>
</evidence>
<keyword evidence="6 7" id="KW-0472">Membrane</keyword>
<keyword evidence="9" id="KW-1185">Reference proteome</keyword>
<keyword evidence="4 7" id="KW-0812">Transmembrane</keyword>
<dbReference type="EC" id="2.5.1.145" evidence="7"/>
<comment type="pathway">
    <text evidence="7">Protein modification; lipoprotein biosynthesis (diacylglyceryl transfer).</text>
</comment>
<feature type="transmembrane region" description="Helical" evidence="7">
    <location>
        <begin position="88"/>
        <end position="107"/>
    </location>
</feature>
<proteinExistence type="inferred from homology"/>
<sequence length="248" mass="27700">MHPILFRIGKVSVYSYGFMMALGIAVAVVGMRRMFKQNGYPEEKLYDLALVAVISGLIGSRLFYVVFYAWDAFLENPLMFFNLQGGGLVFYGSFLGGLVGGIVYLWRQKMPFWEVADMAAPYLALAYAIGRVGCFLNGCCYGKPTSLPWGVVFPGIGGVARHPTQIYSSLAALGLFVFLSWLYSRRHFSGQVFLCYVAGYALIRFIIEFWRENLVLWAGLTVGQVMGLAAILLTLPFYMVLKRGIRHG</sequence>
<dbReference type="EMBL" id="CP002048">
    <property type="protein sequence ID" value="ADI01346.1"/>
    <property type="molecule type" value="Genomic_DNA"/>
</dbReference>
<feature type="transmembrane region" description="Helical" evidence="7">
    <location>
        <begin position="216"/>
        <end position="241"/>
    </location>
</feature>
<feature type="transmembrane region" description="Helical" evidence="7">
    <location>
        <begin position="192"/>
        <end position="210"/>
    </location>
</feature>
<dbReference type="STRING" id="643648.Slip_0562"/>
<keyword evidence="3 7" id="KW-0808">Transferase</keyword>
<dbReference type="GO" id="GO:0042158">
    <property type="term" value="P:lipoprotein biosynthetic process"/>
    <property type="evidence" value="ECO:0007669"/>
    <property type="project" value="UniProtKB-UniRule"/>
</dbReference>
<dbReference type="AlphaFoldDB" id="D7CKW1"/>
<keyword evidence="5 7" id="KW-1133">Transmembrane helix</keyword>
<dbReference type="HOGENOM" id="CLU_013386_1_0_9"/>
<evidence type="ECO:0000256" key="7">
    <source>
        <dbReference type="HAMAP-Rule" id="MF_01147"/>
    </source>
</evidence>
<evidence type="ECO:0000256" key="5">
    <source>
        <dbReference type="ARBA" id="ARBA00022989"/>
    </source>
</evidence>
<keyword evidence="2 7" id="KW-1003">Cell membrane</keyword>
<comment type="subcellular location">
    <subcellularLocation>
        <location evidence="7">Cell membrane</location>
        <topology evidence="7">Multi-pass membrane protein</topology>
    </subcellularLocation>
</comment>
<gene>
    <name evidence="7" type="primary">lgt</name>
    <name evidence="8" type="ordered locus">Slip_0562</name>
</gene>
<organism evidence="8 9">
    <name type="scientific">Syntrophothermus lipocalidus (strain DSM 12680 / TGB-C1)</name>
    <dbReference type="NCBI Taxonomy" id="643648"/>
    <lineage>
        <taxon>Bacteria</taxon>
        <taxon>Bacillati</taxon>
        <taxon>Bacillota</taxon>
        <taxon>Clostridia</taxon>
        <taxon>Eubacteriales</taxon>
        <taxon>Syntrophomonadaceae</taxon>
        <taxon>Syntrophothermus</taxon>
    </lineage>
</organism>
<comment type="similarity">
    <text evidence="1 7">Belongs to the Lgt family.</text>
</comment>
<dbReference type="Pfam" id="PF01790">
    <property type="entry name" value="LGT"/>
    <property type="match status" value="1"/>
</dbReference>
<evidence type="ECO:0000256" key="4">
    <source>
        <dbReference type="ARBA" id="ARBA00022692"/>
    </source>
</evidence>
<evidence type="ECO:0000256" key="6">
    <source>
        <dbReference type="ARBA" id="ARBA00023136"/>
    </source>
</evidence>
<protein>
    <recommendedName>
        <fullName evidence="7">Phosphatidylglycerol--prolipoprotein diacylglyceryl transferase</fullName>
        <ecNumber evidence="7">2.5.1.145</ecNumber>
    </recommendedName>
</protein>
<dbReference type="PANTHER" id="PTHR30589">
    <property type="entry name" value="PROLIPOPROTEIN DIACYLGLYCERYL TRANSFERASE"/>
    <property type="match status" value="1"/>
</dbReference>
<dbReference type="UniPathway" id="UPA00664"/>
<dbReference type="OrthoDB" id="871140at2"/>
<comment type="function">
    <text evidence="7">Catalyzes the transfer of the diacylglyceryl group from phosphatidylglycerol to the sulfhydryl group of the N-terminal cysteine of a prolipoprotein, the first step in the formation of mature lipoproteins.</text>
</comment>
<feature type="transmembrane region" description="Helical" evidence="7">
    <location>
        <begin position="164"/>
        <end position="183"/>
    </location>
</feature>
<dbReference type="GO" id="GO:0005886">
    <property type="term" value="C:plasma membrane"/>
    <property type="evidence" value="ECO:0007669"/>
    <property type="project" value="UniProtKB-SubCell"/>
</dbReference>
<reference evidence="9" key="1">
    <citation type="journal article" date="2010" name="Stand. Genomic Sci.">
        <title>Complete genome sequence of Syntrophothermus lipocalidus type strain (TGB-C1T).</title>
        <authorList>
            <consortium name="US DOE Joint Genome Institute (JGI-PGF)"/>
            <person name="Djao O."/>
            <person name="Zhang X."/>
            <person name="Lucas S."/>
            <person name="Lapidus A."/>
            <person name="Glavina Del Rio T."/>
            <person name="Nolan M."/>
            <person name="Tice H."/>
            <person name="Cheng J."/>
            <person name="Han C."/>
            <person name="Tapia R."/>
            <person name="Goodwin L."/>
            <person name="Pitluck S."/>
            <person name="Liolios K."/>
            <person name="Ivanova N."/>
            <person name="Mavromatis K."/>
            <person name="Mikhailova N."/>
            <person name="Ovchinnikova G."/>
            <person name="Pati A."/>
            <person name="Brambilla E."/>
            <person name="Chen A."/>
            <person name="Palaniappan K."/>
            <person name="Land M."/>
            <person name="Hauser L."/>
            <person name="Chang Y."/>
            <person name="Jeffries C."/>
            <person name="Rohde M."/>
            <person name="Sikorski J."/>
            <person name="Spring S."/>
            <person name="Goker M."/>
            <person name="Detter J."/>
            <person name="Woyke T."/>
            <person name="Bristow J."/>
            <person name="Eisen J."/>
            <person name="Markowitz V."/>
            <person name="Hugenholtz P."/>
            <person name="Kyrpides N."/>
            <person name="Klenk H."/>
        </authorList>
    </citation>
    <scope>NUCLEOTIDE SEQUENCE [LARGE SCALE GENOMIC DNA]</scope>
    <source>
        <strain evidence="9">DSM 12680 / TGB-C1</strain>
    </source>
</reference>
<feature type="transmembrane region" description="Helical" evidence="7">
    <location>
        <begin position="119"/>
        <end position="144"/>
    </location>
</feature>